<proteinExistence type="predicted"/>
<evidence type="ECO:0000313" key="1">
    <source>
        <dbReference type="EMBL" id="KAK1377764.1"/>
    </source>
</evidence>
<name>A0AAD8MMC8_9APIA</name>
<reference evidence="1" key="2">
    <citation type="submission" date="2023-05" db="EMBL/GenBank/DDBJ databases">
        <authorList>
            <person name="Schelkunov M.I."/>
        </authorList>
    </citation>
    <scope>NUCLEOTIDE SEQUENCE</scope>
    <source>
        <strain evidence="1">Hsosn_3</strain>
        <tissue evidence="1">Leaf</tissue>
    </source>
</reference>
<comment type="caution">
    <text evidence="1">The sequence shown here is derived from an EMBL/GenBank/DDBJ whole genome shotgun (WGS) entry which is preliminary data.</text>
</comment>
<sequence length="114" mass="13272">MLGRLIVRGQFLTKPIYTNYTSTRKIKGGYGFPRIFSSCHVLNLSGKIECEHYHAEAETNGGSDFKYKRSIRKGDTISLKDLLFTNNRDYVIKNNNQYVKAEQLKDKIRYLFIL</sequence>
<organism evidence="1 2">
    <name type="scientific">Heracleum sosnowskyi</name>
    <dbReference type="NCBI Taxonomy" id="360622"/>
    <lineage>
        <taxon>Eukaryota</taxon>
        <taxon>Viridiplantae</taxon>
        <taxon>Streptophyta</taxon>
        <taxon>Embryophyta</taxon>
        <taxon>Tracheophyta</taxon>
        <taxon>Spermatophyta</taxon>
        <taxon>Magnoliopsida</taxon>
        <taxon>eudicotyledons</taxon>
        <taxon>Gunneridae</taxon>
        <taxon>Pentapetalae</taxon>
        <taxon>asterids</taxon>
        <taxon>campanulids</taxon>
        <taxon>Apiales</taxon>
        <taxon>Apiaceae</taxon>
        <taxon>Apioideae</taxon>
        <taxon>apioid superclade</taxon>
        <taxon>Tordylieae</taxon>
        <taxon>Tordyliinae</taxon>
        <taxon>Heracleum</taxon>
    </lineage>
</organism>
<keyword evidence="2" id="KW-1185">Reference proteome</keyword>
<dbReference type="Proteomes" id="UP001237642">
    <property type="component" value="Unassembled WGS sequence"/>
</dbReference>
<gene>
    <name evidence="1" type="ORF">POM88_024508</name>
</gene>
<reference evidence="1" key="1">
    <citation type="submission" date="2023-02" db="EMBL/GenBank/DDBJ databases">
        <title>Genome of toxic invasive species Heracleum sosnowskyi carries increased number of genes despite the absence of recent whole-genome duplications.</title>
        <authorList>
            <person name="Schelkunov M."/>
            <person name="Shtratnikova V."/>
            <person name="Makarenko M."/>
            <person name="Klepikova A."/>
            <person name="Omelchenko D."/>
            <person name="Novikova G."/>
            <person name="Obukhova E."/>
            <person name="Bogdanov V."/>
            <person name="Penin A."/>
            <person name="Logacheva M."/>
        </authorList>
    </citation>
    <scope>NUCLEOTIDE SEQUENCE</scope>
    <source>
        <strain evidence="1">Hsosn_3</strain>
        <tissue evidence="1">Leaf</tissue>
    </source>
</reference>
<dbReference type="AlphaFoldDB" id="A0AAD8MMC8"/>
<protein>
    <submittedName>
        <fullName evidence="1">Uncharacterized protein</fullName>
    </submittedName>
</protein>
<accession>A0AAD8MMC8</accession>
<evidence type="ECO:0000313" key="2">
    <source>
        <dbReference type="Proteomes" id="UP001237642"/>
    </source>
</evidence>
<dbReference type="EMBL" id="JAUIZM010000006">
    <property type="protein sequence ID" value="KAK1377764.1"/>
    <property type="molecule type" value="Genomic_DNA"/>
</dbReference>